<sequence>MGLKLQISFIVLAFLVFAMADALPNPAPGLLGSASLDKRGILDPVAQPVKRITTTLLNSLGGR</sequence>
<evidence type="ECO:0000313" key="3">
    <source>
        <dbReference type="Proteomes" id="UP000326759"/>
    </source>
</evidence>
<dbReference type="EMBL" id="SEYY01002463">
    <property type="protein sequence ID" value="KAB7504756.1"/>
    <property type="molecule type" value="Genomic_DNA"/>
</dbReference>
<gene>
    <name evidence="2" type="ORF">Anas_13473</name>
</gene>
<dbReference type="Proteomes" id="UP000326759">
    <property type="component" value="Unassembled WGS sequence"/>
</dbReference>
<protein>
    <submittedName>
        <fullName evidence="2">Uncharacterized protein</fullName>
    </submittedName>
</protein>
<evidence type="ECO:0000256" key="1">
    <source>
        <dbReference type="SAM" id="SignalP"/>
    </source>
</evidence>
<reference evidence="2 3" key="1">
    <citation type="journal article" date="2019" name="PLoS Biol.">
        <title>Sex chromosomes control vertical transmission of feminizing Wolbachia symbionts in an isopod.</title>
        <authorList>
            <person name="Becking T."/>
            <person name="Chebbi M.A."/>
            <person name="Giraud I."/>
            <person name="Moumen B."/>
            <person name="Laverre T."/>
            <person name="Caubet Y."/>
            <person name="Peccoud J."/>
            <person name="Gilbert C."/>
            <person name="Cordaux R."/>
        </authorList>
    </citation>
    <scope>NUCLEOTIDE SEQUENCE [LARGE SCALE GENOMIC DNA]</scope>
    <source>
        <strain evidence="2">ANa2</strain>
        <tissue evidence="2">Whole body excluding digestive tract and cuticle</tissue>
    </source>
</reference>
<keyword evidence="1" id="KW-0732">Signal</keyword>
<evidence type="ECO:0000313" key="2">
    <source>
        <dbReference type="EMBL" id="KAB7504756.1"/>
    </source>
</evidence>
<feature type="signal peptide" evidence="1">
    <location>
        <begin position="1"/>
        <end position="22"/>
    </location>
</feature>
<name>A0A5N5TDL3_9CRUS</name>
<comment type="caution">
    <text evidence="2">The sequence shown here is derived from an EMBL/GenBank/DDBJ whole genome shotgun (WGS) entry which is preliminary data.</text>
</comment>
<organism evidence="2 3">
    <name type="scientific">Armadillidium nasatum</name>
    <dbReference type="NCBI Taxonomy" id="96803"/>
    <lineage>
        <taxon>Eukaryota</taxon>
        <taxon>Metazoa</taxon>
        <taxon>Ecdysozoa</taxon>
        <taxon>Arthropoda</taxon>
        <taxon>Crustacea</taxon>
        <taxon>Multicrustacea</taxon>
        <taxon>Malacostraca</taxon>
        <taxon>Eumalacostraca</taxon>
        <taxon>Peracarida</taxon>
        <taxon>Isopoda</taxon>
        <taxon>Oniscidea</taxon>
        <taxon>Crinocheta</taxon>
        <taxon>Armadillidiidae</taxon>
        <taxon>Armadillidium</taxon>
    </lineage>
</organism>
<accession>A0A5N5TDL3</accession>
<feature type="chain" id="PRO_5024375282" evidence="1">
    <location>
        <begin position="23"/>
        <end position="63"/>
    </location>
</feature>
<keyword evidence="3" id="KW-1185">Reference proteome</keyword>
<proteinExistence type="predicted"/>
<dbReference type="AlphaFoldDB" id="A0A5N5TDL3"/>